<evidence type="ECO:0000313" key="6">
    <source>
        <dbReference type="EMBL" id="SDW75668.1"/>
    </source>
</evidence>
<comment type="cofactor">
    <cofactor evidence="1 4">
        <name>pyridoxal 5'-phosphate</name>
        <dbReference type="ChEBI" id="CHEBI:597326"/>
    </cofactor>
</comment>
<dbReference type="InterPro" id="IPR050881">
    <property type="entry name" value="LL-DAP_aminotransferase"/>
</dbReference>
<dbReference type="Proteomes" id="UP000182589">
    <property type="component" value="Unassembled WGS sequence"/>
</dbReference>
<protein>
    <recommendedName>
        <fullName evidence="4">Aminotransferase</fullName>
        <ecNumber evidence="4">2.6.1.-</ecNumber>
    </recommendedName>
</protein>
<gene>
    <name evidence="6" type="ORF">SAMN04489725_11375</name>
</gene>
<dbReference type="SUPFAM" id="SSF53383">
    <property type="entry name" value="PLP-dependent transferases"/>
    <property type="match status" value="1"/>
</dbReference>
<reference evidence="7" key="1">
    <citation type="submission" date="2016-10" db="EMBL/GenBank/DDBJ databases">
        <authorList>
            <person name="Varghese N."/>
        </authorList>
    </citation>
    <scope>NUCLEOTIDE SEQUENCE [LARGE SCALE GENOMIC DNA]</scope>
    <source>
        <strain evidence="7">DSM 12489</strain>
    </source>
</reference>
<feature type="domain" description="Aminotransferase class I/classII large" evidence="5">
    <location>
        <begin position="32"/>
        <end position="379"/>
    </location>
</feature>
<dbReference type="RefSeq" id="WP_074693409.1">
    <property type="nucleotide sequence ID" value="NZ_FNOJ01000013.1"/>
</dbReference>
<dbReference type="AlphaFoldDB" id="A0A1H2W536"/>
<dbReference type="PANTHER" id="PTHR42832">
    <property type="entry name" value="AMINO ACID AMINOTRANSFERASE"/>
    <property type="match status" value="1"/>
</dbReference>
<dbReference type="Gene3D" id="3.40.640.10">
    <property type="entry name" value="Type I PLP-dependent aspartate aminotransferase-like (Major domain)"/>
    <property type="match status" value="1"/>
</dbReference>
<dbReference type="GO" id="GO:0030170">
    <property type="term" value="F:pyridoxal phosphate binding"/>
    <property type="evidence" value="ECO:0007669"/>
    <property type="project" value="InterPro"/>
</dbReference>
<dbReference type="CDD" id="cd00609">
    <property type="entry name" value="AAT_like"/>
    <property type="match status" value="1"/>
</dbReference>
<dbReference type="PANTHER" id="PTHR42832:SF3">
    <property type="entry name" value="L-GLUTAMINE--4-(METHYLSULFANYL)-2-OXOBUTANOATE AMINOTRANSFERASE"/>
    <property type="match status" value="1"/>
</dbReference>
<comment type="similarity">
    <text evidence="4">Belongs to the class-I pyridoxal-phosphate-dependent aminotransferase family.</text>
</comment>
<dbReference type="InterPro" id="IPR004839">
    <property type="entry name" value="Aminotransferase_I/II_large"/>
</dbReference>
<dbReference type="GO" id="GO:0008483">
    <property type="term" value="F:transaminase activity"/>
    <property type="evidence" value="ECO:0007669"/>
    <property type="project" value="UniProtKB-KW"/>
</dbReference>
<evidence type="ECO:0000256" key="2">
    <source>
        <dbReference type="ARBA" id="ARBA00022576"/>
    </source>
</evidence>
<dbReference type="STRING" id="89784.SAMN04489725_11375"/>
<dbReference type="InterPro" id="IPR004838">
    <property type="entry name" value="NHTrfase_class1_PyrdxlP-BS"/>
</dbReference>
<dbReference type="Gene3D" id="3.90.1150.10">
    <property type="entry name" value="Aspartate Aminotransferase, domain 1"/>
    <property type="match status" value="1"/>
</dbReference>
<dbReference type="EC" id="2.6.1.-" evidence="4"/>
<dbReference type="InterPro" id="IPR015424">
    <property type="entry name" value="PyrdxlP-dep_Trfase"/>
</dbReference>
<dbReference type="PROSITE" id="PS00105">
    <property type="entry name" value="AA_TRANSFER_CLASS_1"/>
    <property type="match status" value="1"/>
</dbReference>
<sequence length="386" mass="42497">MITPSKRLQSLPEGVFQDLALAKGQRLAASDDVIDLSVGSPDFPPPAHAIAELTKHAAETNQYGYAITALPAFQEAVAAFYERYGVTLDPVHEVLQLAGSQEGLSHLALTFINPGDLVLIPDPGYPIYEAGVRLAGGEVMPIPVDPNTLHPRLDDLSGRDLQRAKMMILNYPSNPTAGLATRQMFEHVVRLAHQHDIFIVHDFAYSELVFDDNEAISILSIPGAKDVAIEFNSLSKTYNLAGARIAYAVGNPTALDCLRKLKSHMDFGVFLPIQRAAIAALREPWDGYDRQRIAYMERRDAFCGALIETGWEVRKPAATMFVWAKTPNGEDSYPFALDLLRATGVAVTPGIAFGPRGEGYVRMAFVRDIDVLQEAARRIGEWLKRR</sequence>
<evidence type="ECO:0000256" key="3">
    <source>
        <dbReference type="ARBA" id="ARBA00022679"/>
    </source>
</evidence>
<evidence type="ECO:0000256" key="4">
    <source>
        <dbReference type="RuleBase" id="RU000481"/>
    </source>
</evidence>
<evidence type="ECO:0000259" key="5">
    <source>
        <dbReference type="Pfam" id="PF00155"/>
    </source>
</evidence>
<keyword evidence="7" id="KW-1185">Reference proteome</keyword>
<keyword evidence="3 4" id="KW-0808">Transferase</keyword>
<evidence type="ECO:0000256" key="1">
    <source>
        <dbReference type="ARBA" id="ARBA00001933"/>
    </source>
</evidence>
<dbReference type="InterPro" id="IPR015421">
    <property type="entry name" value="PyrdxlP-dep_Trfase_major"/>
</dbReference>
<dbReference type="Pfam" id="PF00155">
    <property type="entry name" value="Aminotran_1_2"/>
    <property type="match status" value="1"/>
</dbReference>
<proteinExistence type="inferred from homology"/>
<dbReference type="EMBL" id="FNOJ01000013">
    <property type="protein sequence ID" value="SDW75668.1"/>
    <property type="molecule type" value="Genomic_DNA"/>
</dbReference>
<accession>A0A1H2W536</accession>
<evidence type="ECO:0000313" key="7">
    <source>
        <dbReference type="Proteomes" id="UP000182589"/>
    </source>
</evidence>
<keyword evidence="2 4" id="KW-0032">Aminotransferase</keyword>
<organism evidence="6 7">
    <name type="scientific">Alicyclobacillus hesperidum</name>
    <dbReference type="NCBI Taxonomy" id="89784"/>
    <lineage>
        <taxon>Bacteria</taxon>
        <taxon>Bacillati</taxon>
        <taxon>Bacillota</taxon>
        <taxon>Bacilli</taxon>
        <taxon>Bacillales</taxon>
        <taxon>Alicyclobacillaceae</taxon>
        <taxon>Alicyclobacillus</taxon>
    </lineage>
</organism>
<dbReference type="InterPro" id="IPR015422">
    <property type="entry name" value="PyrdxlP-dep_Trfase_small"/>
</dbReference>
<name>A0A1H2W536_9BACL</name>